<organism evidence="1 2">
    <name type="scientific">Hyphomonas adhaerens</name>
    <dbReference type="NCBI Taxonomy" id="81029"/>
    <lineage>
        <taxon>Bacteria</taxon>
        <taxon>Pseudomonadati</taxon>
        <taxon>Pseudomonadota</taxon>
        <taxon>Alphaproteobacteria</taxon>
        <taxon>Hyphomonadales</taxon>
        <taxon>Hyphomonadaceae</taxon>
        <taxon>Hyphomonas</taxon>
    </lineage>
</organism>
<dbReference type="SUPFAM" id="SSF55961">
    <property type="entry name" value="Bet v1-like"/>
    <property type="match status" value="1"/>
</dbReference>
<proteinExistence type="predicted"/>
<dbReference type="AlphaFoldDB" id="A0A3B9GV59"/>
<accession>A0A3B9GV59</accession>
<name>A0A3B9GV59_9PROT</name>
<evidence type="ECO:0000313" key="2">
    <source>
        <dbReference type="Proteomes" id="UP000259610"/>
    </source>
</evidence>
<reference evidence="1 2" key="1">
    <citation type="journal article" date="2018" name="Nat. Biotechnol.">
        <title>A standardized bacterial taxonomy based on genome phylogeny substantially revises the tree of life.</title>
        <authorList>
            <person name="Parks D.H."/>
            <person name="Chuvochina M."/>
            <person name="Waite D.W."/>
            <person name="Rinke C."/>
            <person name="Skarshewski A."/>
            <person name="Chaumeil P.A."/>
            <person name="Hugenholtz P."/>
        </authorList>
    </citation>
    <scope>NUCLEOTIDE SEQUENCE [LARGE SCALE GENOMIC DNA]</scope>
    <source>
        <strain evidence="1">UBA8733</strain>
    </source>
</reference>
<feature type="non-terminal residue" evidence="1">
    <location>
        <position position="28"/>
    </location>
</feature>
<keyword evidence="1" id="KW-0830">Ubiquinone</keyword>
<protein>
    <submittedName>
        <fullName evidence="1">Ubiquinone-binding protein</fullName>
    </submittedName>
</protein>
<comment type="caution">
    <text evidence="1">The sequence shown here is derived from an EMBL/GenBank/DDBJ whole genome shotgun (WGS) entry which is preliminary data.</text>
</comment>
<sequence length="28" mass="3366">MARFSKSVRLPYTSEQCFDLVSDIRRYP</sequence>
<dbReference type="Proteomes" id="UP000259610">
    <property type="component" value="Unassembled WGS sequence"/>
</dbReference>
<evidence type="ECO:0000313" key="1">
    <source>
        <dbReference type="EMBL" id="HAE25894.1"/>
    </source>
</evidence>
<gene>
    <name evidence="1" type="ORF">DCG58_01935</name>
</gene>
<dbReference type="EMBL" id="DMAN01000043">
    <property type="protein sequence ID" value="HAE25894.1"/>
    <property type="molecule type" value="Genomic_DNA"/>
</dbReference>